<dbReference type="EMBL" id="GBRH01231173">
    <property type="protein sequence ID" value="JAD66722.1"/>
    <property type="molecule type" value="Transcribed_RNA"/>
</dbReference>
<sequence length="40" mass="4091">MTVLASLVADSWCGTVACAWGHGALSVSGRRDSRAGTRAI</sequence>
<name>A0A0A9C5C9_ARUDO</name>
<accession>A0A0A9C5C9</accession>
<reference evidence="1" key="2">
    <citation type="journal article" date="2015" name="Data Brief">
        <title>Shoot transcriptome of the giant reed, Arundo donax.</title>
        <authorList>
            <person name="Barrero R.A."/>
            <person name="Guerrero F.D."/>
            <person name="Moolhuijzen P."/>
            <person name="Goolsby J.A."/>
            <person name="Tidwell J."/>
            <person name="Bellgard S.E."/>
            <person name="Bellgard M.I."/>
        </authorList>
    </citation>
    <scope>NUCLEOTIDE SEQUENCE</scope>
    <source>
        <tissue evidence="1">Shoot tissue taken approximately 20 cm above the soil surface</tissue>
    </source>
</reference>
<dbReference type="AlphaFoldDB" id="A0A0A9C5C9"/>
<protein>
    <submittedName>
        <fullName evidence="1">Uncharacterized protein</fullName>
    </submittedName>
</protein>
<evidence type="ECO:0000313" key="1">
    <source>
        <dbReference type="EMBL" id="JAD66722.1"/>
    </source>
</evidence>
<organism evidence="1">
    <name type="scientific">Arundo donax</name>
    <name type="common">Giant reed</name>
    <name type="synonym">Donax arundinaceus</name>
    <dbReference type="NCBI Taxonomy" id="35708"/>
    <lineage>
        <taxon>Eukaryota</taxon>
        <taxon>Viridiplantae</taxon>
        <taxon>Streptophyta</taxon>
        <taxon>Embryophyta</taxon>
        <taxon>Tracheophyta</taxon>
        <taxon>Spermatophyta</taxon>
        <taxon>Magnoliopsida</taxon>
        <taxon>Liliopsida</taxon>
        <taxon>Poales</taxon>
        <taxon>Poaceae</taxon>
        <taxon>PACMAD clade</taxon>
        <taxon>Arundinoideae</taxon>
        <taxon>Arundineae</taxon>
        <taxon>Arundo</taxon>
    </lineage>
</organism>
<proteinExistence type="predicted"/>
<reference evidence="1" key="1">
    <citation type="submission" date="2014-09" db="EMBL/GenBank/DDBJ databases">
        <authorList>
            <person name="Magalhaes I.L.F."/>
            <person name="Oliveira U."/>
            <person name="Santos F.R."/>
            <person name="Vidigal T.H.D.A."/>
            <person name="Brescovit A.D."/>
            <person name="Santos A.J."/>
        </authorList>
    </citation>
    <scope>NUCLEOTIDE SEQUENCE</scope>
    <source>
        <tissue evidence="1">Shoot tissue taken approximately 20 cm above the soil surface</tissue>
    </source>
</reference>